<protein>
    <submittedName>
        <fullName evidence="1">Uncharacterized protein</fullName>
    </submittedName>
</protein>
<reference evidence="2" key="1">
    <citation type="journal article" date="2010" name="Genome Res.">
        <title>Population genomic sequencing of Coccidioides fungi reveals recent hybridization and transposon control.</title>
        <authorList>
            <person name="Neafsey D.E."/>
            <person name="Barker B.M."/>
            <person name="Sharpton T.J."/>
            <person name="Stajich J.E."/>
            <person name="Park D.J."/>
            <person name="Whiston E."/>
            <person name="Hung C.-Y."/>
            <person name="McMahan C."/>
            <person name="White J."/>
            <person name="Sykes S."/>
            <person name="Heiman D."/>
            <person name="Young S."/>
            <person name="Zeng Q."/>
            <person name="Abouelleil A."/>
            <person name="Aftuck L."/>
            <person name="Bessette D."/>
            <person name="Brown A."/>
            <person name="FitzGerald M."/>
            <person name="Lui A."/>
            <person name="Macdonald J.P."/>
            <person name="Priest M."/>
            <person name="Orbach M.J."/>
            <person name="Galgiani J.N."/>
            <person name="Kirkland T.N."/>
            <person name="Cole G.T."/>
            <person name="Birren B.W."/>
            <person name="Henn M.R."/>
            <person name="Taylor J.W."/>
            <person name="Rounsley S.D."/>
        </authorList>
    </citation>
    <scope>NUCLEOTIDE SEQUENCE [LARGE SCALE GENOMIC DNA]</scope>
    <source>
        <strain evidence="2">RMSCC 2394</strain>
    </source>
</reference>
<dbReference type="AlphaFoldDB" id="A0A0J6YQW3"/>
<evidence type="ECO:0000313" key="2">
    <source>
        <dbReference type="Proteomes" id="UP000054565"/>
    </source>
</evidence>
<dbReference type="Proteomes" id="UP000054565">
    <property type="component" value="Unassembled WGS sequence"/>
</dbReference>
<dbReference type="EMBL" id="DS028100">
    <property type="protein sequence ID" value="KMP10180.1"/>
    <property type="molecule type" value="Genomic_DNA"/>
</dbReference>
<gene>
    <name evidence="1" type="ORF">CIRG_09412</name>
</gene>
<accession>A0A0J6YQW3</accession>
<evidence type="ECO:0000313" key="1">
    <source>
        <dbReference type="EMBL" id="KMP10180.1"/>
    </source>
</evidence>
<proteinExistence type="predicted"/>
<organism evidence="1 2">
    <name type="scientific">Coccidioides immitis RMSCC 2394</name>
    <dbReference type="NCBI Taxonomy" id="404692"/>
    <lineage>
        <taxon>Eukaryota</taxon>
        <taxon>Fungi</taxon>
        <taxon>Dikarya</taxon>
        <taxon>Ascomycota</taxon>
        <taxon>Pezizomycotina</taxon>
        <taxon>Eurotiomycetes</taxon>
        <taxon>Eurotiomycetidae</taxon>
        <taxon>Onygenales</taxon>
        <taxon>Onygenaceae</taxon>
        <taxon>Coccidioides</taxon>
    </lineage>
</organism>
<sequence length="99" mass="11370">MLISYTIKTGLEQFSLRNRSLENSVSPPFMLCNCPGIDQDSDVIPTSTNKSNKGLAEDSVPKFRSSVSPYNWWTYEHRTIRDYIAHETKATPRLRFQKG</sequence>
<name>A0A0J6YQW3_COCIT</name>